<keyword evidence="3" id="KW-1185">Reference proteome</keyword>
<gene>
    <name evidence="2" type="ORF">SAMN05216226_102125</name>
</gene>
<dbReference type="AlphaFoldDB" id="A0A1G8SUA2"/>
<protein>
    <recommendedName>
        <fullName evidence="4">MarR family transcriptional regulator</fullName>
    </recommendedName>
</protein>
<organism evidence="2 3">
    <name type="scientific">Halovenus aranensis</name>
    <dbReference type="NCBI Taxonomy" id="890420"/>
    <lineage>
        <taxon>Archaea</taxon>
        <taxon>Methanobacteriati</taxon>
        <taxon>Methanobacteriota</taxon>
        <taxon>Stenosarchaea group</taxon>
        <taxon>Halobacteria</taxon>
        <taxon>Halobacteriales</taxon>
        <taxon>Haloarculaceae</taxon>
        <taxon>Halovenus</taxon>
    </lineage>
</organism>
<sequence length="50" mass="5791">MSTDSDDSDNQILTDSERESIEWLANDDDPELARIGEFLLQSFEAREETR</sequence>
<evidence type="ECO:0008006" key="4">
    <source>
        <dbReference type="Google" id="ProtNLM"/>
    </source>
</evidence>
<name>A0A1G8SUA2_9EURY</name>
<dbReference type="EMBL" id="FNFC01000002">
    <property type="protein sequence ID" value="SDJ32160.1"/>
    <property type="molecule type" value="Genomic_DNA"/>
</dbReference>
<dbReference type="Proteomes" id="UP000198856">
    <property type="component" value="Unassembled WGS sequence"/>
</dbReference>
<evidence type="ECO:0000313" key="2">
    <source>
        <dbReference type="EMBL" id="SDJ32160.1"/>
    </source>
</evidence>
<feature type="region of interest" description="Disordered" evidence="1">
    <location>
        <begin position="1"/>
        <end position="25"/>
    </location>
</feature>
<evidence type="ECO:0000313" key="3">
    <source>
        <dbReference type="Proteomes" id="UP000198856"/>
    </source>
</evidence>
<accession>A0A1G8SUA2</accession>
<proteinExistence type="predicted"/>
<reference evidence="2 3" key="1">
    <citation type="submission" date="2016-10" db="EMBL/GenBank/DDBJ databases">
        <authorList>
            <person name="de Groot N.N."/>
        </authorList>
    </citation>
    <scope>NUCLEOTIDE SEQUENCE [LARGE SCALE GENOMIC DNA]</scope>
    <source>
        <strain evidence="2 3">IBRC-M10015</strain>
    </source>
</reference>
<dbReference type="RefSeq" id="WP_176765211.1">
    <property type="nucleotide sequence ID" value="NZ_FNFC01000002.1"/>
</dbReference>
<evidence type="ECO:0000256" key="1">
    <source>
        <dbReference type="SAM" id="MobiDB-lite"/>
    </source>
</evidence>